<feature type="domain" description="Reverse transcriptase zinc-binding" evidence="1">
    <location>
        <begin position="15"/>
        <end position="104"/>
    </location>
</feature>
<dbReference type="PROSITE" id="PS51257">
    <property type="entry name" value="PROKAR_LIPOPROTEIN"/>
    <property type="match status" value="1"/>
</dbReference>
<gene>
    <name evidence="2" type="ORF">TIFTF001_031746</name>
</gene>
<evidence type="ECO:0000313" key="2">
    <source>
        <dbReference type="EMBL" id="GMN62671.1"/>
    </source>
</evidence>
<evidence type="ECO:0000259" key="1">
    <source>
        <dbReference type="Pfam" id="PF13966"/>
    </source>
</evidence>
<protein>
    <recommendedName>
        <fullName evidence="1">Reverse transcriptase zinc-binding domain-containing protein</fullName>
    </recommendedName>
</protein>
<name>A0AA88DY41_FICCA</name>
<dbReference type="AlphaFoldDB" id="A0AA88DY41"/>
<comment type="caution">
    <text evidence="2">The sequence shown here is derived from an EMBL/GenBank/DDBJ whole genome shotgun (WGS) entry which is preliminary data.</text>
</comment>
<organism evidence="2 3">
    <name type="scientific">Ficus carica</name>
    <name type="common">Common fig</name>
    <dbReference type="NCBI Taxonomy" id="3494"/>
    <lineage>
        <taxon>Eukaryota</taxon>
        <taxon>Viridiplantae</taxon>
        <taxon>Streptophyta</taxon>
        <taxon>Embryophyta</taxon>
        <taxon>Tracheophyta</taxon>
        <taxon>Spermatophyta</taxon>
        <taxon>Magnoliopsida</taxon>
        <taxon>eudicotyledons</taxon>
        <taxon>Gunneridae</taxon>
        <taxon>Pentapetalae</taxon>
        <taxon>rosids</taxon>
        <taxon>fabids</taxon>
        <taxon>Rosales</taxon>
        <taxon>Moraceae</taxon>
        <taxon>Ficeae</taxon>
        <taxon>Ficus</taxon>
    </lineage>
</organism>
<proteinExistence type="predicted"/>
<keyword evidence="3" id="KW-1185">Reference proteome</keyword>
<dbReference type="EMBL" id="BTGU01000132">
    <property type="protein sequence ID" value="GMN62671.1"/>
    <property type="molecule type" value="Genomic_DNA"/>
</dbReference>
<dbReference type="InterPro" id="IPR026960">
    <property type="entry name" value="RVT-Znf"/>
</dbReference>
<dbReference type="Pfam" id="PF13966">
    <property type="entry name" value="zf-RVT"/>
    <property type="match status" value="1"/>
</dbReference>
<dbReference type="Proteomes" id="UP001187192">
    <property type="component" value="Unassembled WGS sequence"/>
</dbReference>
<reference evidence="2" key="1">
    <citation type="submission" date="2023-07" db="EMBL/GenBank/DDBJ databases">
        <title>draft genome sequence of fig (Ficus carica).</title>
        <authorList>
            <person name="Takahashi T."/>
            <person name="Nishimura K."/>
        </authorList>
    </citation>
    <scope>NUCLEOTIDE SEQUENCE</scope>
</reference>
<accession>A0AA88DY41</accession>
<sequence length="120" mass="13478">MSPDCRIWVGNNSGFSCKSFFESLVGMEGCPNLEPSQFIWKSGVPYRIKVFAWLVFHGNLNTCDLVPRRNSHLALSPSCCVMCKEEGVTLDHLMLHCKVARGLWPKVLTEAGFLWAFPAN</sequence>
<evidence type="ECO:0000313" key="3">
    <source>
        <dbReference type="Proteomes" id="UP001187192"/>
    </source>
</evidence>